<dbReference type="PANTHER" id="PTHR43135:SF3">
    <property type="entry name" value="ALPHA-D-RIBOSE 1-METHYLPHOSPHONATE 5-TRIPHOSPHATE DIPHOSPHATASE"/>
    <property type="match status" value="1"/>
</dbReference>
<dbReference type="Gene3D" id="3.20.20.140">
    <property type="entry name" value="Metal-dependent hydrolases"/>
    <property type="match status" value="1"/>
</dbReference>
<dbReference type="Proteomes" id="UP000325003">
    <property type="component" value="Unassembled WGS sequence"/>
</dbReference>
<evidence type="ECO:0000259" key="1">
    <source>
        <dbReference type="Pfam" id="PF01979"/>
    </source>
</evidence>
<dbReference type="InterPro" id="IPR032466">
    <property type="entry name" value="Metal_Hydrolase"/>
</dbReference>
<reference evidence="2 3" key="1">
    <citation type="submission" date="2019-09" db="EMBL/GenBank/DDBJ databases">
        <title>Nocardioides panacisoli sp. nov., isolated from the soil of a ginseng field.</title>
        <authorList>
            <person name="Cho C."/>
        </authorList>
    </citation>
    <scope>NUCLEOTIDE SEQUENCE [LARGE SCALE GENOMIC DNA]</scope>
    <source>
        <strain evidence="2 3">BN130099</strain>
    </source>
</reference>
<reference evidence="2 3" key="2">
    <citation type="submission" date="2019-09" db="EMBL/GenBank/DDBJ databases">
        <authorList>
            <person name="Jin C."/>
        </authorList>
    </citation>
    <scope>NUCLEOTIDE SEQUENCE [LARGE SCALE GENOMIC DNA]</scope>
    <source>
        <strain evidence="2 3">BN130099</strain>
    </source>
</reference>
<organism evidence="2 3">
    <name type="scientific">Nocardioides humilatus</name>
    <dbReference type="NCBI Taxonomy" id="2607660"/>
    <lineage>
        <taxon>Bacteria</taxon>
        <taxon>Bacillati</taxon>
        <taxon>Actinomycetota</taxon>
        <taxon>Actinomycetes</taxon>
        <taxon>Propionibacteriales</taxon>
        <taxon>Nocardioidaceae</taxon>
        <taxon>Nocardioides</taxon>
    </lineage>
</organism>
<dbReference type="AlphaFoldDB" id="A0A5B1LBB2"/>
<keyword evidence="2" id="KW-0378">Hydrolase</keyword>
<dbReference type="InterPro" id="IPR011059">
    <property type="entry name" value="Metal-dep_hydrolase_composite"/>
</dbReference>
<dbReference type="Gene3D" id="2.30.40.10">
    <property type="entry name" value="Urease, subunit C, domain 1"/>
    <property type="match status" value="1"/>
</dbReference>
<dbReference type="SUPFAM" id="SSF51338">
    <property type="entry name" value="Composite domain of metallo-dependent hydrolases"/>
    <property type="match status" value="1"/>
</dbReference>
<name>A0A5B1LBB2_9ACTN</name>
<dbReference type="SUPFAM" id="SSF51556">
    <property type="entry name" value="Metallo-dependent hydrolases"/>
    <property type="match status" value="1"/>
</dbReference>
<dbReference type="InterPro" id="IPR051781">
    <property type="entry name" value="Metallo-dep_Hydrolase"/>
</dbReference>
<protein>
    <submittedName>
        <fullName evidence="2">Amidohydrolase family protein</fullName>
    </submittedName>
</protein>
<feature type="domain" description="Amidohydrolase-related" evidence="1">
    <location>
        <begin position="84"/>
        <end position="430"/>
    </location>
</feature>
<gene>
    <name evidence="2" type="ORF">F0U44_15060</name>
</gene>
<dbReference type="InterPro" id="IPR006680">
    <property type="entry name" value="Amidohydro-rel"/>
</dbReference>
<sequence length="432" mass="44928">MLAPCCRWRRARPIQQCLRLADDSRPRARETHPVFALRAPQAFDGTRFLLGGATVLVEGEKIVGVEAHDFAVPDGCAVTSYDGTLLPGLVDAHVHLVADGSPGSLERVEGMSPEEIDAAIEKTLAAQAAKGVTTVRDLGDCDYRTLAFRDRRTPGQPRIIAAGPPITTTGGHCHFLGSQADGADALRAAVAEHHERGVDVIKVMASGGFLTVGTDMFGVQYEATDLAIVVEAAHAVGLQVLAHAHSIRGIEAALAAGVDCIEHFSGISEDGSVISDDLLDRVAAAGIMVDPTMGFDQSLLAFMPPPPPQALEVMAKTGMDFGSMLARGFETAARLRAHGIRVVPGVDSGAMPLKAHGNEWIAIADLVRAGWPVEEALAAGTSGAADACGVGDVTGRLAVGYDADLLVVRGDVAADASALGETEAVVVRGHPV</sequence>
<dbReference type="GO" id="GO:0016810">
    <property type="term" value="F:hydrolase activity, acting on carbon-nitrogen (but not peptide) bonds"/>
    <property type="evidence" value="ECO:0007669"/>
    <property type="project" value="InterPro"/>
</dbReference>
<evidence type="ECO:0000313" key="3">
    <source>
        <dbReference type="Proteomes" id="UP000325003"/>
    </source>
</evidence>
<dbReference type="PANTHER" id="PTHR43135">
    <property type="entry name" value="ALPHA-D-RIBOSE 1-METHYLPHOSPHONATE 5-TRIPHOSPHATE DIPHOSPHATASE"/>
    <property type="match status" value="1"/>
</dbReference>
<accession>A0A5B1LBB2</accession>
<keyword evidence="3" id="KW-1185">Reference proteome</keyword>
<proteinExistence type="predicted"/>
<comment type="caution">
    <text evidence="2">The sequence shown here is derived from an EMBL/GenBank/DDBJ whole genome shotgun (WGS) entry which is preliminary data.</text>
</comment>
<dbReference type="EMBL" id="VUJV01000004">
    <property type="protein sequence ID" value="KAA1417952.1"/>
    <property type="molecule type" value="Genomic_DNA"/>
</dbReference>
<dbReference type="Pfam" id="PF01979">
    <property type="entry name" value="Amidohydro_1"/>
    <property type="match status" value="1"/>
</dbReference>
<evidence type="ECO:0000313" key="2">
    <source>
        <dbReference type="EMBL" id="KAA1417952.1"/>
    </source>
</evidence>